<name>B9D3G6_CAMRE</name>
<gene>
    <name evidence="1" type="ORF">CAMRE0001_0021</name>
</gene>
<sequence>MLHRLLSIKFNLQSASKSQSKFEGRAREIRLVLCAKFKNGASVSNLTPPE</sequence>
<dbReference type="STRING" id="553218.CAMRE0001_0021"/>
<accession>B9D3G6</accession>
<dbReference type="Proteomes" id="UP000003082">
    <property type="component" value="Unassembled WGS sequence"/>
</dbReference>
<proteinExistence type="predicted"/>
<evidence type="ECO:0000313" key="1">
    <source>
        <dbReference type="EMBL" id="EEF13465.1"/>
    </source>
</evidence>
<comment type="caution">
    <text evidence="1">The sequence shown here is derived from an EMBL/GenBank/DDBJ whole genome shotgun (WGS) entry which is preliminary data.</text>
</comment>
<organism evidence="1 2">
    <name type="scientific">Campylobacter rectus RM3267</name>
    <dbReference type="NCBI Taxonomy" id="553218"/>
    <lineage>
        <taxon>Bacteria</taxon>
        <taxon>Pseudomonadati</taxon>
        <taxon>Campylobacterota</taxon>
        <taxon>Epsilonproteobacteria</taxon>
        <taxon>Campylobacterales</taxon>
        <taxon>Campylobacteraceae</taxon>
        <taxon>Campylobacter</taxon>
    </lineage>
</organism>
<dbReference type="EMBL" id="ACFU01000020">
    <property type="protein sequence ID" value="EEF13465.1"/>
    <property type="molecule type" value="Genomic_DNA"/>
</dbReference>
<protein>
    <submittedName>
        <fullName evidence="1">Uncharacterized protein</fullName>
    </submittedName>
</protein>
<dbReference type="AlphaFoldDB" id="B9D3G6"/>
<keyword evidence="2" id="KW-1185">Reference proteome</keyword>
<evidence type="ECO:0000313" key="2">
    <source>
        <dbReference type="Proteomes" id="UP000003082"/>
    </source>
</evidence>
<reference evidence="1 2" key="1">
    <citation type="submission" date="2008-08" db="EMBL/GenBank/DDBJ databases">
        <authorList>
            <person name="Madupu R."/>
            <person name="Durkin A.S."/>
            <person name="Torralba M."/>
            <person name="Methe B."/>
            <person name="Sutton G.G."/>
            <person name="Strausberg R.L."/>
            <person name="Nelson K.E."/>
        </authorList>
    </citation>
    <scope>NUCLEOTIDE SEQUENCE [LARGE SCALE GENOMIC DNA]</scope>
    <source>
        <strain evidence="1 2">RM3267</strain>
    </source>
</reference>